<dbReference type="InterPro" id="IPR027417">
    <property type="entry name" value="P-loop_NTPase"/>
</dbReference>
<dbReference type="InterPro" id="IPR000330">
    <property type="entry name" value="SNF2_N"/>
</dbReference>
<feature type="domain" description="SNF2 N-terminal" evidence="3">
    <location>
        <begin position="1"/>
        <end position="78"/>
    </location>
</feature>
<feature type="non-terminal residue" evidence="4">
    <location>
        <position position="1"/>
    </location>
</feature>
<keyword evidence="1" id="KW-0547">Nucleotide-binding</keyword>
<dbReference type="AlphaFoldDB" id="A0A166M9L3"/>
<dbReference type="InterPro" id="IPR038718">
    <property type="entry name" value="SNF2-like_sf"/>
</dbReference>
<dbReference type="OrthoDB" id="448448at2759"/>
<dbReference type="InParanoid" id="A0A166M9L3"/>
<dbReference type="Gene3D" id="3.40.50.10810">
    <property type="entry name" value="Tandem AAA-ATPase domain"/>
    <property type="match status" value="1"/>
</dbReference>
<dbReference type="GO" id="GO:0005524">
    <property type="term" value="F:ATP binding"/>
    <property type="evidence" value="ECO:0007669"/>
    <property type="project" value="InterPro"/>
</dbReference>
<name>A0A166M9L3_EXIGL</name>
<evidence type="ECO:0000256" key="1">
    <source>
        <dbReference type="ARBA" id="ARBA00022741"/>
    </source>
</evidence>
<reference evidence="4 5" key="1">
    <citation type="journal article" date="2016" name="Mol. Biol. Evol.">
        <title>Comparative Genomics of Early-Diverging Mushroom-Forming Fungi Provides Insights into the Origins of Lignocellulose Decay Capabilities.</title>
        <authorList>
            <person name="Nagy L.G."/>
            <person name="Riley R."/>
            <person name="Tritt A."/>
            <person name="Adam C."/>
            <person name="Daum C."/>
            <person name="Floudas D."/>
            <person name="Sun H."/>
            <person name="Yadav J.S."/>
            <person name="Pangilinan J."/>
            <person name="Larsson K.H."/>
            <person name="Matsuura K."/>
            <person name="Barry K."/>
            <person name="Labutti K."/>
            <person name="Kuo R."/>
            <person name="Ohm R.A."/>
            <person name="Bhattacharya S.S."/>
            <person name="Shirouzu T."/>
            <person name="Yoshinaga Y."/>
            <person name="Martin F.M."/>
            <person name="Grigoriev I.V."/>
            <person name="Hibbett D.S."/>
        </authorList>
    </citation>
    <scope>NUCLEOTIDE SEQUENCE [LARGE SCALE GENOMIC DNA]</scope>
    <source>
        <strain evidence="4 5">HHB12029</strain>
    </source>
</reference>
<dbReference type="Proteomes" id="UP000077266">
    <property type="component" value="Unassembled WGS sequence"/>
</dbReference>
<dbReference type="EMBL" id="KV427585">
    <property type="protein sequence ID" value="KZV77790.1"/>
    <property type="molecule type" value="Genomic_DNA"/>
</dbReference>
<organism evidence="4 5">
    <name type="scientific">Exidia glandulosa HHB12029</name>
    <dbReference type="NCBI Taxonomy" id="1314781"/>
    <lineage>
        <taxon>Eukaryota</taxon>
        <taxon>Fungi</taxon>
        <taxon>Dikarya</taxon>
        <taxon>Basidiomycota</taxon>
        <taxon>Agaricomycotina</taxon>
        <taxon>Agaricomycetes</taxon>
        <taxon>Auriculariales</taxon>
        <taxon>Exidiaceae</taxon>
        <taxon>Exidia</taxon>
    </lineage>
</organism>
<gene>
    <name evidence="4" type="ORF">EXIGLDRAFT_586026</name>
</gene>
<dbReference type="STRING" id="1314781.A0A166M9L3"/>
<protein>
    <recommendedName>
        <fullName evidence="3">SNF2 N-terminal domain-containing protein</fullName>
    </recommendedName>
</protein>
<dbReference type="PANTHER" id="PTHR10799">
    <property type="entry name" value="SNF2/RAD54 HELICASE FAMILY"/>
    <property type="match status" value="1"/>
</dbReference>
<keyword evidence="2" id="KW-0067">ATP-binding</keyword>
<accession>A0A166M9L3</accession>
<proteinExistence type="predicted"/>
<evidence type="ECO:0000256" key="2">
    <source>
        <dbReference type="ARBA" id="ARBA00022840"/>
    </source>
</evidence>
<evidence type="ECO:0000313" key="5">
    <source>
        <dbReference type="Proteomes" id="UP000077266"/>
    </source>
</evidence>
<dbReference type="SUPFAM" id="SSF52540">
    <property type="entry name" value="P-loop containing nucleoside triphosphate hydrolases"/>
    <property type="match status" value="1"/>
</dbReference>
<sequence>KSIQTLSLLAYIREHEPETNLPHLIVCPLSVLSHWMNETKHWLPSFKIVQFHGSAKERNSFKEHTSRSEFNILVTSYE</sequence>
<feature type="non-terminal residue" evidence="4">
    <location>
        <position position="78"/>
    </location>
</feature>
<keyword evidence="5" id="KW-1185">Reference proteome</keyword>
<evidence type="ECO:0000313" key="4">
    <source>
        <dbReference type="EMBL" id="KZV77790.1"/>
    </source>
</evidence>
<evidence type="ECO:0000259" key="3">
    <source>
        <dbReference type="Pfam" id="PF00176"/>
    </source>
</evidence>
<dbReference type="Pfam" id="PF00176">
    <property type="entry name" value="SNF2-rel_dom"/>
    <property type="match status" value="1"/>
</dbReference>